<gene>
    <name evidence="2" type="ORF">AWC08_03780</name>
</gene>
<organism evidence="2 3">
    <name type="scientific">Mycobacterium gordonae</name>
    <dbReference type="NCBI Taxonomy" id="1778"/>
    <lineage>
        <taxon>Bacteria</taxon>
        <taxon>Bacillati</taxon>
        <taxon>Actinomycetota</taxon>
        <taxon>Actinomycetes</taxon>
        <taxon>Mycobacteriales</taxon>
        <taxon>Mycobacteriaceae</taxon>
        <taxon>Mycobacterium</taxon>
    </lineage>
</organism>
<dbReference type="AlphaFoldDB" id="A0A1X1VUP9"/>
<dbReference type="InterPro" id="IPR036736">
    <property type="entry name" value="ACP-like_sf"/>
</dbReference>
<dbReference type="EMBL" id="LQOY01000210">
    <property type="protein sequence ID" value="ORV72757.1"/>
    <property type="molecule type" value="Genomic_DNA"/>
</dbReference>
<protein>
    <recommendedName>
        <fullName evidence="1">Carrier domain-containing protein</fullName>
    </recommendedName>
</protein>
<comment type="caution">
    <text evidence="2">The sequence shown here is derived from an EMBL/GenBank/DDBJ whole genome shotgun (WGS) entry which is preliminary data.</text>
</comment>
<accession>A0A1X1VUP9</accession>
<evidence type="ECO:0000313" key="2">
    <source>
        <dbReference type="EMBL" id="ORV72757.1"/>
    </source>
</evidence>
<evidence type="ECO:0000313" key="3">
    <source>
        <dbReference type="Proteomes" id="UP000193928"/>
    </source>
</evidence>
<keyword evidence="3" id="KW-1185">Reference proteome</keyword>
<dbReference type="PROSITE" id="PS50075">
    <property type="entry name" value="CARRIER"/>
    <property type="match status" value="1"/>
</dbReference>
<dbReference type="RefSeq" id="WP_069434036.1">
    <property type="nucleotide sequence ID" value="NZ_JACKSU010000029.1"/>
</dbReference>
<proteinExistence type="predicted"/>
<sequence length="81" mass="9166">MGDTTRERILAAVCDVLYIDETDLHDGDATDLRELGLDSVRFVLLMKKLDVDRESDMPSRLADDLSIGGWVRELEILCERA</sequence>
<evidence type="ECO:0000259" key="1">
    <source>
        <dbReference type="PROSITE" id="PS50075"/>
    </source>
</evidence>
<dbReference type="InterPro" id="IPR009081">
    <property type="entry name" value="PP-bd_ACP"/>
</dbReference>
<name>A0A1X1VUP9_MYCGO</name>
<dbReference type="SUPFAM" id="SSF47336">
    <property type="entry name" value="ACP-like"/>
    <property type="match status" value="1"/>
</dbReference>
<dbReference type="Pfam" id="PF00550">
    <property type="entry name" value="PP-binding"/>
    <property type="match status" value="1"/>
</dbReference>
<reference evidence="2 3" key="1">
    <citation type="submission" date="2016-01" db="EMBL/GenBank/DDBJ databases">
        <title>The new phylogeny of the genus Mycobacterium.</title>
        <authorList>
            <person name="Tarcisio F."/>
            <person name="Conor M."/>
            <person name="Antonella G."/>
            <person name="Elisabetta G."/>
            <person name="Giulia F.S."/>
            <person name="Sara T."/>
            <person name="Anna F."/>
            <person name="Clotilde B."/>
            <person name="Roberto B."/>
            <person name="Veronica D.S."/>
            <person name="Fabio R."/>
            <person name="Monica P."/>
            <person name="Olivier J."/>
            <person name="Enrico T."/>
            <person name="Nicola S."/>
        </authorList>
    </citation>
    <scope>NUCLEOTIDE SEQUENCE [LARGE SCALE GENOMIC DNA]</scope>
    <source>
        <strain evidence="2 3">DSM 44160</strain>
    </source>
</reference>
<dbReference type="Proteomes" id="UP000193928">
    <property type="component" value="Unassembled WGS sequence"/>
</dbReference>
<feature type="domain" description="Carrier" evidence="1">
    <location>
        <begin position="3"/>
        <end position="81"/>
    </location>
</feature>